<feature type="binding site" evidence="14">
    <location>
        <position position="595"/>
    </location>
    <ligand>
        <name>ATP</name>
        <dbReference type="ChEBI" id="CHEBI:30616"/>
    </ligand>
</feature>
<dbReference type="GO" id="GO:0005524">
    <property type="term" value="F:ATP binding"/>
    <property type="evidence" value="ECO:0007669"/>
    <property type="project" value="UniProtKB-UniRule"/>
</dbReference>
<dbReference type="GO" id="GO:0016887">
    <property type="term" value="F:ATP hydrolysis activity"/>
    <property type="evidence" value="ECO:0007669"/>
    <property type="project" value="InterPro"/>
</dbReference>
<evidence type="ECO:0000256" key="4">
    <source>
        <dbReference type="ARBA" id="ARBA00022692"/>
    </source>
</evidence>
<feature type="compositionally biased region" description="Polar residues" evidence="17">
    <location>
        <begin position="1179"/>
        <end position="1204"/>
    </location>
</feature>
<feature type="binding site" evidence="14">
    <location>
        <position position="422"/>
    </location>
    <ligand>
        <name>ATP</name>
        <dbReference type="ChEBI" id="CHEBI:30616"/>
    </ligand>
</feature>
<dbReference type="PhylomeDB" id="E9G9U0"/>
<evidence type="ECO:0000256" key="7">
    <source>
        <dbReference type="ARBA" id="ARBA00022840"/>
    </source>
</evidence>
<feature type="compositionally biased region" description="Basic and acidic residues" evidence="17">
    <location>
        <begin position="1244"/>
        <end position="1272"/>
    </location>
</feature>
<feature type="transmembrane region" description="Helical" evidence="16">
    <location>
        <begin position="995"/>
        <end position="1016"/>
    </location>
</feature>
<dbReference type="SUPFAM" id="SSF81660">
    <property type="entry name" value="Metal cation-transporting ATPase, ATP-binding domain N"/>
    <property type="match status" value="1"/>
</dbReference>
<feature type="binding site" evidence="14">
    <location>
        <position position="797"/>
    </location>
    <ligand>
        <name>ATP</name>
        <dbReference type="ChEBI" id="CHEBI:30616"/>
    </ligand>
</feature>
<sequence length="1361" mass="155479">MSNGMQRRSTRRNAAPNRFIFVGNAVPQNSNPPAEYDRQNFTDNEIVSSKYTALNFLPKNLFEQFRRIANFYFLCIAIIQIVSDSPTSPITSILPLIFVVIVTAVKQGYEDFLRHLNDRQVNEQLIDVVRNGELQKVKSKNIVVGDVLRIEDDDSFPCDLVLLSSSYAEGKCYLTTANLDGETNYKMKSCPKLTRDFNDAQKLDRLRAHIECQQPNVNLYQFVGTLTVYANRIVPEDSSELLRHQNTDIDAGGVTSLGLDNLLLRGARLKDTEYVYGCAVYTGQDTKLGLNSLLTNNKFSTVEKSMNYFLLAFLVLLIVEIALCTMQKYLYQPQLTDAFYLGALPPTTFGRVMQDVASFLIIFNYVIPISLYVTLEMQKFLGTIFFVWDDDLYCPVAEERALCNTSDLNEELGQVEYLLTDKTGTLTENCMEFRQCSIFGFKYVEDDSVLMRATDNSAIHLERVEEFESEIEDFFITLALCHTVTITGKNKNKNKFKVSRASAVVEPDGFENAAFQFHRGDYDYQASSPDEKALAEACQRLDVVYCGETNDICKIMYHGEERLYRRLHILEFDSDRKRMSVIVQFPDESIWLLCKGAESTVLPRCVFGPIPETESHIKDYAMMGLRTLAIAVRPITPEYYEEITIQLDKARQALSNREEEVSKVCDIIESEMTLLGATGVEDQLQDGVPETLESLRAAGIKVWVLTGDKLETAVNIAHSCGHFKRGMELLILSDPEKTEETLDELEKRVNDRNDCHFGMVVDGQSLAVALKHHRDMFGDIAKRCEAVVCCRMSPIQKAEVVKLVKGFPGKPITAAIGDGANDVSMIQEAHIGLGLMGKEGRQAVRCADFAFARFRFLRKVLLVHGHWYYWRVSTLVQYFFYKNIAFITPVVFFTVHSAYSTQPVYDAFFLTFYNILFTSLPILIYGLFEQNFTAPQLLEHLHLYKDIAKNARMSWGQFFKWNLLGLWHAVVLYFGCYLLWQSDSAFFGTGITLDYWSFGTLIYHAVIFVVSIKLIIESRYWTALFVFSILISILGFIGLTFLYSGIVIESLENEHMLFVYVTLLSSGPSWLFTLFAVGTALLPDILVAIWETYSVGGGVLVNKKHTPEQILRKKLDRTFSLLSQTRVGKLGISKWRKSSSTKRPAQQTSYEPRRDSNTQMHYEPRPNSNVQVHEVVWRNSETQVPRPDSSNVQVHFEPQRNSNVLVPEEPRRNSKVQVHINPQRDSNVQEPEQPRRNSNAQMNEKPRRDSEVQVHFEPQRDNKVQADEELCRDSNVQVHFEPRHDSNVRVPEEPRRNSNVQEPEKPQRNSNIRVINEASRRDSSIQMNEGLRRDSDVQVHEEPLRRDSNSSESQSEGPLEV</sequence>
<feature type="transmembrane region" description="Helical" evidence="16">
    <location>
        <begin position="89"/>
        <end position="109"/>
    </location>
</feature>
<dbReference type="InterPro" id="IPR023299">
    <property type="entry name" value="ATPase_P-typ_cyto_dom_N"/>
</dbReference>
<feature type="binding site" evidence="14">
    <location>
        <position position="423"/>
    </location>
    <ligand>
        <name>ATP</name>
        <dbReference type="ChEBI" id="CHEBI:30616"/>
    </ligand>
</feature>
<reference evidence="21 22" key="1">
    <citation type="journal article" date="2011" name="Science">
        <title>The ecoresponsive genome of Daphnia pulex.</title>
        <authorList>
            <person name="Colbourne J.K."/>
            <person name="Pfrender M.E."/>
            <person name="Gilbert D."/>
            <person name="Thomas W.K."/>
            <person name="Tucker A."/>
            <person name="Oakley T.H."/>
            <person name="Tokishita S."/>
            <person name="Aerts A."/>
            <person name="Arnold G.J."/>
            <person name="Basu M.K."/>
            <person name="Bauer D.J."/>
            <person name="Caceres C.E."/>
            <person name="Carmel L."/>
            <person name="Casola C."/>
            <person name="Choi J.H."/>
            <person name="Detter J.C."/>
            <person name="Dong Q."/>
            <person name="Dusheyko S."/>
            <person name="Eads B.D."/>
            <person name="Frohlich T."/>
            <person name="Geiler-Samerotte K.A."/>
            <person name="Gerlach D."/>
            <person name="Hatcher P."/>
            <person name="Jogdeo S."/>
            <person name="Krijgsveld J."/>
            <person name="Kriventseva E.V."/>
            <person name="Kultz D."/>
            <person name="Laforsch C."/>
            <person name="Lindquist E."/>
            <person name="Lopez J."/>
            <person name="Manak J.R."/>
            <person name="Muller J."/>
            <person name="Pangilinan J."/>
            <person name="Patwardhan R.P."/>
            <person name="Pitluck S."/>
            <person name="Pritham E.J."/>
            <person name="Rechtsteiner A."/>
            <person name="Rho M."/>
            <person name="Rogozin I.B."/>
            <person name="Sakarya O."/>
            <person name="Salamov A."/>
            <person name="Schaack S."/>
            <person name="Shapiro H."/>
            <person name="Shiga Y."/>
            <person name="Skalitzky C."/>
            <person name="Smith Z."/>
            <person name="Souvorov A."/>
            <person name="Sung W."/>
            <person name="Tang Z."/>
            <person name="Tsuchiya D."/>
            <person name="Tu H."/>
            <person name="Vos H."/>
            <person name="Wang M."/>
            <person name="Wolf Y.I."/>
            <person name="Yamagata H."/>
            <person name="Yamada T."/>
            <person name="Ye Y."/>
            <person name="Shaw J.R."/>
            <person name="Andrews J."/>
            <person name="Crease T.J."/>
            <person name="Tang H."/>
            <person name="Lucas S.M."/>
            <person name="Robertson H.M."/>
            <person name="Bork P."/>
            <person name="Koonin E.V."/>
            <person name="Zdobnov E.M."/>
            <person name="Grigoriev I.V."/>
            <person name="Lynch M."/>
            <person name="Boore J.L."/>
        </authorList>
    </citation>
    <scope>NUCLEOTIDE SEQUENCE [LARGE SCALE GENOMIC DNA]</scope>
</reference>
<evidence type="ECO:0000256" key="13">
    <source>
        <dbReference type="PIRSR" id="PIRSR606539-1"/>
    </source>
</evidence>
<dbReference type="GO" id="GO:0005783">
    <property type="term" value="C:endoplasmic reticulum"/>
    <property type="evidence" value="ECO:0000318"/>
    <property type="project" value="GO_Central"/>
</dbReference>
<dbReference type="InterPro" id="IPR032631">
    <property type="entry name" value="P-type_ATPase_N"/>
</dbReference>
<feature type="active site" description="4-aspartylphosphate intermediate" evidence="13">
    <location>
        <position position="421"/>
    </location>
</feature>
<feature type="transmembrane region" description="Helical" evidence="16">
    <location>
        <begin position="308"/>
        <end position="331"/>
    </location>
</feature>
<comment type="similarity">
    <text evidence="3 16">Belongs to the cation transport ATPase (P-type) (TC 3.A.3) family. Type IV subfamily.</text>
</comment>
<dbReference type="eggNOG" id="KOG0206">
    <property type="taxonomic scope" value="Eukaryota"/>
</dbReference>
<dbReference type="Pfam" id="PF00122">
    <property type="entry name" value="E1-E2_ATPase"/>
    <property type="match status" value="1"/>
</dbReference>
<feature type="binding site" evidence="14">
    <location>
        <position position="421"/>
    </location>
    <ligand>
        <name>ATP</name>
        <dbReference type="ChEBI" id="CHEBI:30616"/>
    </ligand>
</feature>
<dbReference type="EC" id="7.6.2.1" evidence="16"/>
<name>E9G9U0_DAPPU</name>
<dbReference type="PANTHER" id="PTHR24092">
    <property type="entry name" value="PROBABLE PHOSPHOLIPID-TRANSPORTING ATPASE"/>
    <property type="match status" value="1"/>
</dbReference>
<dbReference type="NCBIfam" id="TIGR01652">
    <property type="entry name" value="ATPase-Plipid"/>
    <property type="match status" value="1"/>
</dbReference>
<keyword evidence="4 16" id="KW-0812">Transmembrane</keyword>
<feature type="binding site" evidence="14">
    <location>
        <position position="707"/>
    </location>
    <ligand>
        <name>ATP</name>
        <dbReference type="ChEBI" id="CHEBI:30616"/>
    </ligand>
</feature>
<dbReference type="InterPro" id="IPR006539">
    <property type="entry name" value="P-type_ATPase_IV"/>
</dbReference>
<dbReference type="Pfam" id="PF16212">
    <property type="entry name" value="PhoLip_ATPase_C"/>
    <property type="match status" value="1"/>
</dbReference>
<dbReference type="PANTHER" id="PTHR24092:SF175">
    <property type="entry name" value="PHOSPHOLIPID-TRANSPORTING ATPASE"/>
    <property type="match status" value="1"/>
</dbReference>
<feature type="transmembrane region" description="Helical" evidence="16">
    <location>
        <begin position="1023"/>
        <end position="1046"/>
    </location>
</feature>
<feature type="binding site" evidence="15">
    <location>
        <position position="423"/>
    </location>
    <ligand>
        <name>Mg(2+)</name>
        <dbReference type="ChEBI" id="CHEBI:18420"/>
    </ligand>
</feature>
<dbReference type="InterPro" id="IPR059000">
    <property type="entry name" value="ATPase_P-type_domA"/>
</dbReference>
<keyword evidence="9 16" id="KW-1278">Translocase</keyword>
<comment type="cofactor">
    <cofactor evidence="15">
        <name>Mg(2+)</name>
        <dbReference type="ChEBI" id="CHEBI:18420"/>
    </cofactor>
</comment>
<dbReference type="CDD" id="cd02073">
    <property type="entry name" value="P-type_ATPase_APLT_Dnf-like"/>
    <property type="match status" value="1"/>
</dbReference>
<feature type="compositionally biased region" description="Basic and acidic residues" evidence="17">
    <location>
        <begin position="1280"/>
        <end position="1307"/>
    </location>
</feature>
<dbReference type="FunFam" id="3.40.1110.10:FF:000120">
    <property type="entry name" value="Phospholipid-transporting ATPase"/>
    <property type="match status" value="1"/>
</dbReference>
<feature type="region of interest" description="Disordered" evidence="17">
    <location>
        <begin position="1133"/>
        <end position="1361"/>
    </location>
</feature>
<organism evidence="21 22">
    <name type="scientific">Daphnia pulex</name>
    <name type="common">Water flea</name>
    <dbReference type="NCBI Taxonomy" id="6669"/>
    <lineage>
        <taxon>Eukaryota</taxon>
        <taxon>Metazoa</taxon>
        <taxon>Ecdysozoa</taxon>
        <taxon>Arthropoda</taxon>
        <taxon>Crustacea</taxon>
        <taxon>Branchiopoda</taxon>
        <taxon>Diplostraca</taxon>
        <taxon>Cladocera</taxon>
        <taxon>Anomopoda</taxon>
        <taxon>Daphniidae</taxon>
        <taxon>Daphnia</taxon>
    </lineage>
</organism>
<feature type="transmembrane region" description="Helical" evidence="16">
    <location>
        <begin position="1058"/>
        <end position="1082"/>
    </location>
</feature>
<evidence type="ECO:0000256" key="3">
    <source>
        <dbReference type="ARBA" id="ARBA00008109"/>
    </source>
</evidence>
<keyword evidence="11 16" id="KW-0472">Membrane</keyword>
<comment type="catalytic activity">
    <reaction evidence="12 16">
        <text>ATP + H2O + phospholipidSide 1 = ADP + phosphate + phospholipidSide 2.</text>
        <dbReference type="EC" id="7.6.2.1"/>
    </reaction>
</comment>
<evidence type="ECO:0000256" key="9">
    <source>
        <dbReference type="ARBA" id="ARBA00022967"/>
    </source>
</evidence>
<feature type="binding site" evidence="14">
    <location>
        <position position="706"/>
    </location>
    <ligand>
        <name>ATP</name>
        <dbReference type="ChEBI" id="CHEBI:30616"/>
    </ligand>
</feature>
<dbReference type="InterPro" id="IPR001757">
    <property type="entry name" value="P_typ_ATPase"/>
</dbReference>
<evidence type="ECO:0000256" key="14">
    <source>
        <dbReference type="PIRSR" id="PIRSR606539-2"/>
    </source>
</evidence>
<feature type="compositionally biased region" description="Polar residues" evidence="17">
    <location>
        <begin position="1141"/>
        <end position="1150"/>
    </location>
</feature>
<protein>
    <recommendedName>
        <fullName evidence="16">Phospholipid-transporting ATPase</fullName>
        <ecNumber evidence="16">7.6.2.1</ecNumber>
    </recommendedName>
</protein>
<feature type="domain" description="P-type ATPase N-terminal" evidence="19">
    <location>
        <begin position="31"/>
        <end position="93"/>
    </location>
</feature>
<evidence type="ECO:0000259" key="19">
    <source>
        <dbReference type="Pfam" id="PF16209"/>
    </source>
</evidence>
<dbReference type="SFLD" id="SFLDS00003">
    <property type="entry name" value="Haloacid_Dehalogenase"/>
    <property type="match status" value="1"/>
</dbReference>
<feature type="binding site" evidence="14">
    <location>
        <position position="821"/>
    </location>
    <ligand>
        <name>ATP</name>
        <dbReference type="ChEBI" id="CHEBI:30616"/>
    </ligand>
</feature>
<comment type="subcellular location">
    <subcellularLocation>
        <location evidence="2">Endomembrane system</location>
    </subcellularLocation>
    <subcellularLocation>
        <location evidence="1 16">Membrane</location>
        <topology evidence="1 16">Multi-pass membrane protein</topology>
    </subcellularLocation>
</comment>
<evidence type="ECO:0000256" key="17">
    <source>
        <dbReference type="SAM" id="MobiDB-lite"/>
    </source>
</evidence>
<feature type="binding site" evidence="14">
    <location>
        <position position="708"/>
    </location>
    <ligand>
        <name>ATP</name>
        <dbReference type="ChEBI" id="CHEBI:30616"/>
    </ligand>
</feature>
<dbReference type="SFLD" id="SFLDG00002">
    <property type="entry name" value="C1.7:_P-type_atpase_like"/>
    <property type="match status" value="1"/>
</dbReference>
<gene>
    <name evidence="21" type="ORF">DAPPUDRAFT_315464</name>
</gene>
<dbReference type="PRINTS" id="PR00119">
    <property type="entry name" value="CATATPASE"/>
</dbReference>
<evidence type="ECO:0000313" key="22">
    <source>
        <dbReference type="Proteomes" id="UP000000305"/>
    </source>
</evidence>
<keyword evidence="7 14" id="KW-0067">ATP-binding</keyword>
<accession>E9G9U0</accession>
<dbReference type="InParanoid" id="E9G9U0"/>
<dbReference type="InterPro" id="IPR018303">
    <property type="entry name" value="ATPase_P-typ_P_site"/>
</dbReference>
<feature type="transmembrane region" description="Helical" evidence="16">
    <location>
        <begin position="905"/>
        <end position="928"/>
    </location>
</feature>
<keyword evidence="10 16" id="KW-1133">Transmembrane helix</keyword>
<evidence type="ECO:0000256" key="6">
    <source>
        <dbReference type="ARBA" id="ARBA00022741"/>
    </source>
</evidence>
<dbReference type="Pfam" id="PF16209">
    <property type="entry name" value="PhoLip_ATPase_N"/>
    <property type="match status" value="1"/>
</dbReference>
<evidence type="ECO:0000256" key="10">
    <source>
        <dbReference type="ARBA" id="ARBA00022989"/>
    </source>
</evidence>
<dbReference type="GO" id="GO:0000287">
    <property type="term" value="F:magnesium ion binding"/>
    <property type="evidence" value="ECO:0007669"/>
    <property type="project" value="UniProtKB-UniRule"/>
</dbReference>
<evidence type="ECO:0000256" key="8">
    <source>
        <dbReference type="ARBA" id="ARBA00022842"/>
    </source>
</evidence>
<feature type="binding site" evidence="15">
    <location>
        <position position="818"/>
    </location>
    <ligand>
        <name>Mg(2+)</name>
        <dbReference type="ChEBI" id="CHEBI:18420"/>
    </ligand>
</feature>
<keyword evidence="6 14" id="KW-0547">Nucleotide-binding</keyword>
<dbReference type="GO" id="GO:0140326">
    <property type="term" value="F:ATPase-coupled intramembrane lipid transporter activity"/>
    <property type="evidence" value="ECO:0000318"/>
    <property type="project" value="GO_Central"/>
</dbReference>
<feature type="compositionally biased region" description="Polar residues" evidence="17">
    <location>
        <begin position="1223"/>
        <end position="1242"/>
    </location>
</feature>
<dbReference type="OrthoDB" id="377733at2759"/>
<dbReference type="SUPFAM" id="SSF81665">
    <property type="entry name" value="Calcium ATPase, transmembrane domain M"/>
    <property type="match status" value="1"/>
</dbReference>
<feature type="binding site" evidence="15">
    <location>
        <position position="421"/>
    </location>
    <ligand>
        <name>Mg(2+)</name>
        <dbReference type="ChEBI" id="CHEBI:18420"/>
    </ligand>
</feature>
<dbReference type="EMBL" id="GL732536">
    <property type="protein sequence ID" value="EFX83825.1"/>
    <property type="molecule type" value="Genomic_DNA"/>
</dbReference>
<feature type="binding site" evidence="14">
    <location>
        <position position="531"/>
    </location>
    <ligand>
        <name>ATP</name>
        <dbReference type="ChEBI" id="CHEBI:30616"/>
    </ligand>
</feature>
<feature type="transmembrane region" description="Helical" evidence="16">
    <location>
        <begin position="879"/>
        <end position="899"/>
    </location>
</feature>
<evidence type="ECO:0000256" key="1">
    <source>
        <dbReference type="ARBA" id="ARBA00004141"/>
    </source>
</evidence>
<evidence type="ECO:0000256" key="2">
    <source>
        <dbReference type="ARBA" id="ARBA00004308"/>
    </source>
</evidence>
<dbReference type="SFLD" id="SFLDF00027">
    <property type="entry name" value="p-type_atpase"/>
    <property type="match status" value="1"/>
</dbReference>
<dbReference type="InterPro" id="IPR023298">
    <property type="entry name" value="ATPase_P-typ_TM_dom_sf"/>
</dbReference>
<evidence type="ECO:0000259" key="20">
    <source>
        <dbReference type="Pfam" id="PF16212"/>
    </source>
</evidence>
<dbReference type="HOGENOM" id="CLU_000846_3_1_1"/>
<keyword evidence="8 15" id="KW-0460">Magnesium</keyword>
<dbReference type="FunCoup" id="E9G9U0">
    <property type="interactions" value="19"/>
</dbReference>
<evidence type="ECO:0000313" key="21">
    <source>
        <dbReference type="EMBL" id="EFX83825.1"/>
    </source>
</evidence>
<feature type="binding site" evidence="14">
    <location>
        <position position="572"/>
    </location>
    <ligand>
        <name>ATP</name>
        <dbReference type="ChEBI" id="CHEBI:30616"/>
    </ligand>
</feature>
<proteinExistence type="inferred from homology"/>
<feature type="compositionally biased region" description="Polar residues" evidence="17">
    <location>
        <begin position="1350"/>
        <end position="1361"/>
    </location>
</feature>
<dbReference type="STRING" id="6669.E9G9U0"/>
<dbReference type="OMA" id="DAQITEY"/>
<evidence type="ECO:0000256" key="11">
    <source>
        <dbReference type="ARBA" id="ARBA00023136"/>
    </source>
</evidence>
<keyword evidence="5 15" id="KW-0479">Metal-binding</keyword>
<dbReference type="InterPro" id="IPR044492">
    <property type="entry name" value="P_typ_ATPase_HD_dom"/>
</dbReference>
<feature type="transmembrane region" description="Helical" evidence="16">
    <location>
        <begin position="65"/>
        <end position="83"/>
    </location>
</feature>
<feature type="domain" description="P-type ATPase C-terminal" evidence="20">
    <location>
        <begin position="844"/>
        <end position="1091"/>
    </location>
</feature>
<evidence type="ECO:0000256" key="16">
    <source>
        <dbReference type="RuleBase" id="RU362033"/>
    </source>
</evidence>
<dbReference type="InterPro" id="IPR023214">
    <property type="entry name" value="HAD_sf"/>
</dbReference>
<dbReference type="Gene3D" id="2.70.150.10">
    <property type="entry name" value="Calcium-transporting ATPase, cytoplasmic transduction domain A"/>
    <property type="match status" value="1"/>
</dbReference>
<feature type="domain" description="P-type ATPase A" evidence="18">
    <location>
        <begin position="127"/>
        <end position="188"/>
    </location>
</feature>
<dbReference type="GO" id="GO:0005886">
    <property type="term" value="C:plasma membrane"/>
    <property type="evidence" value="ECO:0000318"/>
    <property type="project" value="GO_Central"/>
</dbReference>
<evidence type="ECO:0000256" key="15">
    <source>
        <dbReference type="PIRSR" id="PIRSR606539-3"/>
    </source>
</evidence>
<dbReference type="Pfam" id="PF13246">
    <property type="entry name" value="Cation_ATPase"/>
    <property type="match status" value="1"/>
</dbReference>
<dbReference type="SUPFAM" id="SSF81653">
    <property type="entry name" value="Calcium ATPase, transduction domain A"/>
    <property type="match status" value="1"/>
</dbReference>
<feature type="binding site" evidence="14">
    <location>
        <position position="791"/>
    </location>
    <ligand>
        <name>ATP</name>
        <dbReference type="ChEBI" id="CHEBI:30616"/>
    </ligand>
</feature>
<dbReference type="InterPro" id="IPR036412">
    <property type="entry name" value="HAD-like_sf"/>
</dbReference>
<dbReference type="NCBIfam" id="TIGR01494">
    <property type="entry name" value="ATPase_P-type"/>
    <property type="match status" value="3"/>
</dbReference>
<evidence type="ECO:0000259" key="18">
    <source>
        <dbReference type="Pfam" id="PF00122"/>
    </source>
</evidence>
<dbReference type="PROSITE" id="PS00154">
    <property type="entry name" value="ATPASE_E1_E2"/>
    <property type="match status" value="1"/>
</dbReference>
<dbReference type="KEGG" id="dpx:DAPPUDRAFT_315464"/>
<dbReference type="Gene3D" id="3.40.1110.10">
    <property type="entry name" value="Calcium-transporting ATPase, cytoplasmic domain N"/>
    <property type="match status" value="1"/>
</dbReference>
<dbReference type="FunFam" id="3.40.50.1000:FF:000210">
    <property type="entry name" value="Phospholipid-transporting ATPase"/>
    <property type="match status" value="1"/>
</dbReference>
<dbReference type="Proteomes" id="UP000000305">
    <property type="component" value="Unassembled WGS sequence"/>
</dbReference>
<keyword evidence="22" id="KW-1185">Reference proteome</keyword>
<dbReference type="GO" id="GO:0045332">
    <property type="term" value="P:phospholipid translocation"/>
    <property type="evidence" value="ECO:0000318"/>
    <property type="project" value="GO_Central"/>
</dbReference>
<feature type="compositionally biased region" description="Basic and acidic residues" evidence="17">
    <location>
        <begin position="1330"/>
        <end position="1349"/>
    </location>
</feature>
<feature type="binding site" evidence="15">
    <location>
        <position position="822"/>
    </location>
    <ligand>
        <name>Mg(2+)</name>
        <dbReference type="ChEBI" id="CHEBI:18420"/>
    </ligand>
</feature>
<feature type="transmembrane region" description="Helical" evidence="16">
    <location>
        <begin position="961"/>
        <end position="980"/>
    </location>
</feature>
<feature type="binding site" evidence="14">
    <location>
        <position position="626"/>
    </location>
    <ligand>
        <name>ATP</name>
        <dbReference type="ChEBI" id="CHEBI:30616"/>
    </ligand>
</feature>
<feature type="binding site" evidence="14">
    <location>
        <position position="822"/>
    </location>
    <ligand>
        <name>ATP</name>
        <dbReference type="ChEBI" id="CHEBI:30616"/>
    </ligand>
</feature>
<feature type="transmembrane region" description="Helical" evidence="16">
    <location>
        <begin position="356"/>
        <end position="375"/>
    </location>
</feature>
<dbReference type="SUPFAM" id="SSF56784">
    <property type="entry name" value="HAD-like"/>
    <property type="match status" value="1"/>
</dbReference>
<evidence type="ECO:0000256" key="12">
    <source>
        <dbReference type="ARBA" id="ARBA00034036"/>
    </source>
</evidence>
<dbReference type="Gene3D" id="3.40.50.1000">
    <property type="entry name" value="HAD superfamily/HAD-like"/>
    <property type="match status" value="1"/>
</dbReference>
<dbReference type="InterPro" id="IPR032630">
    <property type="entry name" value="P_typ_ATPase_c"/>
</dbReference>
<evidence type="ECO:0000256" key="5">
    <source>
        <dbReference type="ARBA" id="ARBA00022723"/>
    </source>
</evidence>
<dbReference type="InterPro" id="IPR008250">
    <property type="entry name" value="ATPase_P-typ_transduc_dom_A_sf"/>
</dbReference>